<dbReference type="STRING" id="768700.MSU_0069"/>
<evidence type="ECO:0000313" key="2">
    <source>
        <dbReference type="Proteomes" id="UP000007484"/>
    </source>
</evidence>
<dbReference type="AlphaFoldDB" id="F0QQ43"/>
<dbReference type="Proteomes" id="UP000007484">
    <property type="component" value="Chromosome"/>
</dbReference>
<keyword evidence="2" id="KW-1185">Reference proteome</keyword>
<dbReference type="HOGENOM" id="CLU_1110489_0_0_14"/>
<accession>F0QQ43</accession>
<name>F0QQ43_MYCSL</name>
<gene>
    <name evidence="1" type="ordered locus">MSU_0069</name>
</gene>
<proteinExistence type="predicted"/>
<organism evidence="1 2">
    <name type="scientific">Mycoplasma suis (strain Illinois)</name>
    <dbReference type="NCBI Taxonomy" id="768700"/>
    <lineage>
        <taxon>Bacteria</taxon>
        <taxon>Bacillati</taxon>
        <taxon>Mycoplasmatota</taxon>
        <taxon>Mollicutes</taxon>
        <taxon>Mycoplasmataceae</taxon>
        <taxon>Mycoplasma</taxon>
    </lineage>
</organism>
<evidence type="ECO:0000313" key="1">
    <source>
        <dbReference type="EMBL" id="ADX97613.1"/>
    </source>
</evidence>
<sequence length="259" mass="29805">MSVLELKEKEKQDPNFSIEWCYSDSKTLEEKISNTLLLLSTVDGIPSIEQLLGDLKVQKSNALSSYDALSSSIRSELLNHIDNLFELKLSNSKLEKNMDSLLYTIRISSPFTANFSHEKLPQSREYRQFLQLYSEHMEGVQKTVKLKSKISLLLDSQRVLDKNYASKMAHIDYQIISLGKILDNLTESNKEEVGSLYFSQFNKLDGLIKEITDSEEKFTKLKRSMNIIHENLFSQGIQKEFVNDVTEVVDDFPYKELGL</sequence>
<protein>
    <submittedName>
        <fullName evidence="1">Uncharacterized protein</fullName>
    </submittedName>
</protein>
<dbReference type="RefSeq" id="WP_013608761.1">
    <property type="nucleotide sequence ID" value="NC_015155.1"/>
</dbReference>
<reference evidence="1 2" key="1">
    <citation type="journal article" date="2011" name="J. Bacteriol.">
        <title>Complete genome sequences of two hemotropic Mycoplasmas, Mycoplasma haemofelis strain Ohio2 and Mycoplasma suis strain Illinois.</title>
        <authorList>
            <person name="Messick J.B."/>
            <person name="Santos A.P."/>
            <person name="Guimaraes A.M."/>
        </authorList>
    </citation>
    <scope>NUCLEOTIDE SEQUENCE [LARGE SCALE GENOMIC DNA]</scope>
    <source>
        <strain evidence="1 2">Illinois</strain>
    </source>
</reference>
<dbReference type="KEGG" id="mss:MSU_0069"/>
<dbReference type="EMBL" id="CP002525">
    <property type="protein sequence ID" value="ADX97613.1"/>
    <property type="molecule type" value="Genomic_DNA"/>
</dbReference>